<evidence type="ECO:0000313" key="8">
    <source>
        <dbReference type="EMBL" id="SFP09043.1"/>
    </source>
</evidence>
<dbReference type="InterPro" id="IPR037185">
    <property type="entry name" value="EmrE-like"/>
</dbReference>
<feature type="transmembrane region" description="Helical" evidence="6">
    <location>
        <begin position="67"/>
        <end position="91"/>
    </location>
</feature>
<evidence type="ECO:0000256" key="4">
    <source>
        <dbReference type="ARBA" id="ARBA00022989"/>
    </source>
</evidence>
<feature type="domain" description="EamA" evidence="7">
    <location>
        <begin position="185"/>
        <end position="320"/>
    </location>
</feature>
<dbReference type="Proteomes" id="UP000199356">
    <property type="component" value="Unassembled WGS sequence"/>
</dbReference>
<keyword evidence="3 6" id="KW-0812">Transmembrane</keyword>
<dbReference type="InterPro" id="IPR000620">
    <property type="entry name" value="EamA_dom"/>
</dbReference>
<feature type="transmembrane region" description="Helical" evidence="6">
    <location>
        <begin position="156"/>
        <end position="173"/>
    </location>
</feature>
<dbReference type="Pfam" id="PF00892">
    <property type="entry name" value="EamA"/>
    <property type="match status" value="2"/>
</dbReference>
<organism evidence="8 9">
    <name type="scientific">Tranquillimonas alkanivorans</name>
    <dbReference type="NCBI Taxonomy" id="441119"/>
    <lineage>
        <taxon>Bacteria</taxon>
        <taxon>Pseudomonadati</taxon>
        <taxon>Pseudomonadota</taxon>
        <taxon>Alphaproteobacteria</taxon>
        <taxon>Rhodobacterales</taxon>
        <taxon>Roseobacteraceae</taxon>
        <taxon>Tranquillimonas</taxon>
    </lineage>
</organism>
<evidence type="ECO:0000256" key="6">
    <source>
        <dbReference type="SAM" id="Phobius"/>
    </source>
</evidence>
<feature type="domain" description="EamA" evidence="7">
    <location>
        <begin position="44"/>
        <end position="172"/>
    </location>
</feature>
<dbReference type="PANTHER" id="PTHR32322">
    <property type="entry name" value="INNER MEMBRANE TRANSPORTER"/>
    <property type="match status" value="1"/>
</dbReference>
<evidence type="ECO:0000256" key="2">
    <source>
        <dbReference type="ARBA" id="ARBA00007362"/>
    </source>
</evidence>
<dbReference type="SUPFAM" id="SSF103481">
    <property type="entry name" value="Multidrug resistance efflux transporter EmrE"/>
    <property type="match status" value="2"/>
</dbReference>
<feature type="transmembrane region" description="Helical" evidence="6">
    <location>
        <begin position="42"/>
        <end position="61"/>
    </location>
</feature>
<gene>
    <name evidence="8" type="ORF">SAMN04488047_102273</name>
</gene>
<protein>
    <submittedName>
        <fullName evidence="8">Permease of the drug/metabolite transporter (DMT) superfamily</fullName>
    </submittedName>
</protein>
<accession>A0A1I5MHQ6</accession>
<feature type="transmembrane region" description="Helical" evidence="6">
    <location>
        <begin position="248"/>
        <end position="270"/>
    </location>
</feature>
<evidence type="ECO:0000256" key="1">
    <source>
        <dbReference type="ARBA" id="ARBA00004141"/>
    </source>
</evidence>
<comment type="subcellular location">
    <subcellularLocation>
        <location evidence="1">Membrane</location>
        <topology evidence="1">Multi-pass membrane protein</topology>
    </subcellularLocation>
</comment>
<feature type="transmembrane region" description="Helical" evidence="6">
    <location>
        <begin position="185"/>
        <end position="206"/>
    </location>
</feature>
<dbReference type="InterPro" id="IPR050638">
    <property type="entry name" value="AA-Vitamin_Transporters"/>
</dbReference>
<keyword evidence="4 6" id="KW-1133">Transmembrane helix</keyword>
<feature type="transmembrane region" description="Helical" evidence="6">
    <location>
        <begin position="128"/>
        <end position="149"/>
    </location>
</feature>
<sequence>MSRRGAGRPAFRKGALGAPSLDFRETGWCVARMERKDHIDGFAAVSLVAFALVLGFNQVVIKVVNEGLQPVFFAGLRSAGAAVCLWLWMVFRGVPRDFSQAGPGLLIGLCFSVEFLMLFIALDLTTVARASVLFYSMPVWLALAAHALLPGERIGGMKAAGLALAFAGVAWAILDRPSGGQGSLAGDLCALGGALGWAGIALTARATRLSAARPEMQLLWQVLVSAPILLIAAPFFGPLVRDLAPVHLAGLGFQVVVVVTAGFLFWMWLISRYPASGVASFSFLSPVFGAGLGWLLLGEEIGAGLLGALALVAIGLVLINRPRRDPQVPQKV</sequence>
<keyword evidence="5 6" id="KW-0472">Membrane</keyword>
<comment type="similarity">
    <text evidence="2">Belongs to the EamA transporter family.</text>
</comment>
<keyword evidence="9" id="KW-1185">Reference proteome</keyword>
<dbReference type="GO" id="GO:0016020">
    <property type="term" value="C:membrane"/>
    <property type="evidence" value="ECO:0007669"/>
    <property type="project" value="UniProtKB-SubCell"/>
</dbReference>
<feature type="transmembrane region" description="Helical" evidence="6">
    <location>
        <begin position="218"/>
        <end position="236"/>
    </location>
</feature>
<evidence type="ECO:0000313" key="9">
    <source>
        <dbReference type="Proteomes" id="UP000199356"/>
    </source>
</evidence>
<dbReference type="EMBL" id="FOXA01000002">
    <property type="protein sequence ID" value="SFP09043.1"/>
    <property type="molecule type" value="Genomic_DNA"/>
</dbReference>
<dbReference type="STRING" id="441119.SAMN04488047_102273"/>
<dbReference type="AlphaFoldDB" id="A0A1I5MHQ6"/>
<evidence type="ECO:0000256" key="5">
    <source>
        <dbReference type="ARBA" id="ARBA00023136"/>
    </source>
</evidence>
<proteinExistence type="inferred from homology"/>
<evidence type="ECO:0000259" key="7">
    <source>
        <dbReference type="Pfam" id="PF00892"/>
    </source>
</evidence>
<feature type="transmembrane region" description="Helical" evidence="6">
    <location>
        <begin position="103"/>
        <end position="122"/>
    </location>
</feature>
<feature type="transmembrane region" description="Helical" evidence="6">
    <location>
        <begin position="277"/>
        <end position="295"/>
    </location>
</feature>
<dbReference type="PANTHER" id="PTHR32322:SF2">
    <property type="entry name" value="EAMA DOMAIN-CONTAINING PROTEIN"/>
    <property type="match status" value="1"/>
</dbReference>
<evidence type="ECO:0000256" key="3">
    <source>
        <dbReference type="ARBA" id="ARBA00022692"/>
    </source>
</evidence>
<feature type="transmembrane region" description="Helical" evidence="6">
    <location>
        <begin position="301"/>
        <end position="319"/>
    </location>
</feature>
<name>A0A1I5MHQ6_9RHOB</name>
<reference evidence="8 9" key="1">
    <citation type="submission" date="2016-10" db="EMBL/GenBank/DDBJ databases">
        <authorList>
            <person name="de Groot N.N."/>
        </authorList>
    </citation>
    <scope>NUCLEOTIDE SEQUENCE [LARGE SCALE GENOMIC DNA]</scope>
    <source>
        <strain evidence="8 9">DSM 19547</strain>
    </source>
</reference>